<keyword evidence="4" id="KW-1185">Reference proteome</keyword>
<feature type="compositionally biased region" description="Low complexity" evidence="1">
    <location>
        <begin position="94"/>
        <end position="106"/>
    </location>
</feature>
<feature type="domain" description="Helix-hairpin-helix DNA-binding motif class 1" evidence="2">
    <location>
        <begin position="190"/>
        <end position="209"/>
    </location>
</feature>
<organism evidence="3 4">
    <name type="scientific">Paenibacillus hunanensis</name>
    <dbReference type="NCBI Taxonomy" id="539262"/>
    <lineage>
        <taxon>Bacteria</taxon>
        <taxon>Bacillati</taxon>
        <taxon>Bacillota</taxon>
        <taxon>Bacilli</taxon>
        <taxon>Bacillales</taxon>
        <taxon>Paenibacillaceae</taxon>
        <taxon>Paenibacillus</taxon>
    </lineage>
</organism>
<dbReference type="SUPFAM" id="SSF47781">
    <property type="entry name" value="RuvA domain 2-like"/>
    <property type="match status" value="1"/>
</dbReference>
<dbReference type="EMBL" id="JAVDQH010000007">
    <property type="protein sequence ID" value="MDR6244158.1"/>
    <property type="molecule type" value="Genomic_DNA"/>
</dbReference>
<dbReference type="InterPro" id="IPR003583">
    <property type="entry name" value="Hlx-hairpin-Hlx_DNA-bd_motif"/>
</dbReference>
<evidence type="ECO:0000313" key="3">
    <source>
        <dbReference type="EMBL" id="MDR6244158.1"/>
    </source>
</evidence>
<dbReference type="NCBIfam" id="TIGR00426">
    <property type="entry name" value="competence protein ComEA helix-hairpin-helix repeat region"/>
    <property type="match status" value="1"/>
</dbReference>
<dbReference type="SMART" id="SM00278">
    <property type="entry name" value="HhH1"/>
    <property type="match status" value="2"/>
</dbReference>
<feature type="compositionally biased region" description="Polar residues" evidence="1">
    <location>
        <begin position="156"/>
        <end position="177"/>
    </location>
</feature>
<dbReference type="InterPro" id="IPR010994">
    <property type="entry name" value="RuvA_2-like"/>
</dbReference>
<dbReference type="PANTHER" id="PTHR21180">
    <property type="entry name" value="ENDONUCLEASE/EXONUCLEASE/PHOSPHATASE FAMILY DOMAIN-CONTAINING PROTEIN 1"/>
    <property type="match status" value="1"/>
</dbReference>
<feature type="region of interest" description="Disordered" evidence="1">
    <location>
        <begin position="46"/>
        <end position="177"/>
    </location>
</feature>
<dbReference type="RefSeq" id="WP_229685815.1">
    <property type="nucleotide sequence ID" value="NZ_BMMB01000006.1"/>
</dbReference>
<comment type="caution">
    <text evidence="3">The sequence shown here is derived from an EMBL/GenBank/DDBJ whole genome shotgun (WGS) entry which is preliminary data.</text>
</comment>
<sequence length="242" mass="25675">MKRGIVVSMAVLAALGAGLIIAGLVSAPEKEAQWQSWNDRAALSVQESVQENEAATQNNLHSKQTDTSKLATDQTAVDFTGSKQTENSQDISLQGQAGSSTGTASGVKENAEVLTTEANPNTTSASATDQLTSNPSLTNQEAANGDMIDHNEHRSATNPSADMAHTTITSESRASQVQDGRISINNAGLAELTELPGIGEKKAQAIIDYRRTHGPFRDVNELDRVKGIGSKMLTKMLPYVKL</sequence>
<accession>A0ABU1IY20</accession>
<dbReference type="PANTHER" id="PTHR21180:SF32">
    <property type="entry name" value="ENDONUCLEASE_EXONUCLEASE_PHOSPHATASE FAMILY DOMAIN-CONTAINING PROTEIN 1"/>
    <property type="match status" value="1"/>
</dbReference>
<dbReference type="Gene3D" id="1.10.150.280">
    <property type="entry name" value="AF1531-like domain"/>
    <property type="match status" value="1"/>
</dbReference>
<evidence type="ECO:0000313" key="4">
    <source>
        <dbReference type="Proteomes" id="UP001185028"/>
    </source>
</evidence>
<proteinExistence type="predicted"/>
<feature type="compositionally biased region" description="Polar residues" evidence="1">
    <location>
        <begin position="46"/>
        <end position="93"/>
    </location>
</feature>
<gene>
    <name evidence="3" type="ORF">JOC58_002051</name>
</gene>
<dbReference type="InterPro" id="IPR004509">
    <property type="entry name" value="Competence_ComEA_HhH"/>
</dbReference>
<evidence type="ECO:0000259" key="2">
    <source>
        <dbReference type="SMART" id="SM00278"/>
    </source>
</evidence>
<dbReference type="InterPro" id="IPR051675">
    <property type="entry name" value="Endo/Exo/Phosphatase_dom_1"/>
</dbReference>
<dbReference type="Proteomes" id="UP001185028">
    <property type="component" value="Unassembled WGS sequence"/>
</dbReference>
<feature type="domain" description="Helix-hairpin-helix DNA-binding motif class 1" evidence="2">
    <location>
        <begin position="220"/>
        <end position="239"/>
    </location>
</feature>
<protein>
    <submittedName>
        <fullName evidence="3">Competence protein ComEA</fullName>
    </submittedName>
</protein>
<evidence type="ECO:0000256" key="1">
    <source>
        <dbReference type="SAM" id="MobiDB-lite"/>
    </source>
</evidence>
<dbReference type="Pfam" id="PF12836">
    <property type="entry name" value="HHH_3"/>
    <property type="match status" value="1"/>
</dbReference>
<name>A0ABU1IY20_9BACL</name>
<reference evidence="3 4" key="1">
    <citation type="submission" date="2023-07" db="EMBL/GenBank/DDBJ databases">
        <title>Genomic Encyclopedia of Type Strains, Phase IV (KMG-IV): sequencing the most valuable type-strain genomes for metagenomic binning, comparative biology and taxonomic classification.</title>
        <authorList>
            <person name="Goeker M."/>
        </authorList>
    </citation>
    <scope>NUCLEOTIDE SEQUENCE [LARGE SCALE GENOMIC DNA]</scope>
    <source>
        <strain evidence="3 4">DSM 22170</strain>
    </source>
</reference>
<feature type="compositionally biased region" description="Polar residues" evidence="1">
    <location>
        <begin position="116"/>
        <end position="142"/>
    </location>
</feature>